<evidence type="ECO:0000259" key="1">
    <source>
        <dbReference type="Pfam" id="PF14214"/>
    </source>
</evidence>
<evidence type="ECO:0000313" key="2">
    <source>
        <dbReference type="Proteomes" id="UP000515156"/>
    </source>
</evidence>
<dbReference type="Pfam" id="PF14214">
    <property type="entry name" value="Helitron_like_N"/>
    <property type="match status" value="1"/>
</dbReference>
<accession>A0A6P7WXL5</accession>
<reference evidence="3" key="1">
    <citation type="submission" date="2025-08" db="UniProtKB">
        <authorList>
            <consortium name="RefSeq"/>
        </authorList>
    </citation>
    <scope>IDENTIFICATION</scope>
</reference>
<keyword evidence="2" id="KW-1185">Reference proteome</keyword>
<feature type="domain" description="Helitron helicase-like" evidence="1">
    <location>
        <begin position="3"/>
        <end position="93"/>
    </location>
</feature>
<proteinExistence type="predicted"/>
<organism evidence="2 3">
    <name type="scientific">Microcaecilia unicolor</name>
    <dbReference type="NCBI Taxonomy" id="1415580"/>
    <lineage>
        <taxon>Eukaryota</taxon>
        <taxon>Metazoa</taxon>
        <taxon>Chordata</taxon>
        <taxon>Craniata</taxon>
        <taxon>Vertebrata</taxon>
        <taxon>Euteleostomi</taxon>
        <taxon>Amphibia</taxon>
        <taxon>Gymnophiona</taxon>
        <taxon>Siphonopidae</taxon>
        <taxon>Microcaecilia</taxon>
    </lineage>
</organism>
<dbReference type="GeneID" id="115459298"/>
<sequence>MHQNYQDAIVRKYGKPDLFISMTCNPRWEEITQNLKKGQAPEFRPDLLTRVFHLKLKELLHDICKKHILGVPLAKIHVIEFQKRGLPHAHILIILKEEHKPKRKEIIDQIVCAEIPEINNFPHLHAIVAKHMIHGPCNDYNLNFPCMLNGKCSKQFPKPFQNETIENYDEYPKYRRRDNGVGTLLNGKFINNPWVVPYNPFLLLKYNSHINVEVCASIKSVKYLFKYVYKGHNCANVVITEHQTLQHDEIKKFTDSRYVSAPEAAWRLSDFEMHQKSHTIQKLKAHLPDQQSTVFHPHKIEAAVQKARTRDTTLTTWFKLNAEKNPPRTVLYVDIPMYYTLAKQNKSENIEMQDMTKQLGECMQLILQQTLSVTV</sequence>
<dbReference type="Proteomes" id="UP000515156">
    <property type="component" value="Unplaced"/>
</dbReference>
<evidence type="ECO:0000313" key="3">
    <source>
        <dbReference type="RefSeq" id="XP_030045003.1"/>
    </source>
</evidence>
<gene>
    <name evidence="3" type="primary">LOC115459298</name>
</gene>
<dbReference type="PANTHER" id="PTHR10492">
    <property type="match status" value="1"/>
</dbReference>
<dbReference type="AlphaFoldDB" id="A0A6P7WXL5"/>
<dbReference type="PANTHER" id="PTHR10492:SF57">
    <property type="entry name" value="ATP-DEPENDENT DNA HELICASE"/>
    <property type="match status" value="1"/>
</dbReference>
<dbReference type="InterPro" id="IPR025476">
    <property type="entry name" value="Helitron_helicase-like"/>
</dbReference>
<dbReference type="RefSeq" id="XP_030045003.1">
    <property type="nucleotide sequence ID" value="XM_030189143.1"/>
</dbReference>
<dbReference type="KEGG" id="muo:115459298"/>
<protein>
    <submittedName>
        <fullName evidence="3">LOW QUALITY PROTEIN: uncharacterized protein LOC115459298</fullName>
    </submittedName>
</protein>
<dbReference type="OrthoDB" id="1728974at2759"/>
<dbReference type="InParanoid" id="A0A6P7WXL5"/>
<name>A0A6P7WXL5_9AMPH</name>